<dbReference type="PANTHER" id="PTHR34109:SF1">
    <property type="entry name" value="VOC DOMAIN-CONTAINING PROTEIN"/>
    <property type="match status" value="1"/>
</dbReference>
<evidence type="ECO:0000313" key="2">
    <source>
        <dbReference type="EMBL" id="CAA9489539.1"/>
    </source>
</evidence>
<protein>
    <submittedName>
        <fullName evidence="2">Glyoxalase family protein</fullName>
    </submittedName>
</protein>
<organism evidence="2">
    <name type="scientific">uncultured Solirubrobacterales bacterium</name>
    <dbReference type="NCBI Taxonomy" id="768556"/>
    <lineage>
        <taxon>Bacteria</taxon>
        <taxon>Bacillati</taxon>
        <taxon>Actinomycetota</taxon>
        <taxon>Thermoleophilia</taxon>
        <taxon>Solirubrobacterales</taxon>
        <taxon>environmental samples</taxon>
    </lineage>
</organism>
<dbReference type="PANTHER" id="PTHR34109">
    <property type="entry name" value="BNAUNNG04460D PROTEIN-RELATED"/>
    <property type="match status" value="1"/>
</dbReference>
<dbReference type="InterPro" id="IPR004360">
    <property type="entry name" value="Glyas_Fos-R_dOase_dom"/>
</dbReference>
<dbReference type="SUPFAM" id="SSF54593">
    <property type="entry name" value="Glyoxalase/Bleomycin resistance protein/Dihydroxybiphenyl dioxygenase"/>
    <property type="match status" value="1"/>
</dbReference>
<dbReference type="EMBL" id="CADCVU010000060">
    <property type="protein sequence ID" value="CAA9489539.1"/>
    <property type="molecule type" value="Genomic_DNA"/>
</dbReference>
<feature type="domain" description="VOC" evidence="1">
    <location>
        <begin position="10"/>
        <end position="134"/>
    </location>
</feature>
<proteinExistence type="predicted"/>
<gene>
    <name evidence="2" type="ORF">AVDCRST_MAG45-659</name>
</gene>
<dbReference type="Gene3D" id="3.30.720.120">
    <property type="match status" value="1"/>
</dbReference>
<dbReference type="PROSITE" id="PS51819">
    <property type="entry name" value="VOC"/>
    <property type="match status" value="1"/>
</dbReference>
<dbReference type="CDD" id="cd07246">
    <property type="entry name" value="VOC_like"/>
    <property type="match status" value="1"/>
</dbReference>
<dbReference type="Pfam" id="PF00903">
    <property type="entry name" value="Glyoxalase"/>
    <property type="match status" value="1"/>
</dbReference>
<sequence>MSVQPIPEGSGGLIPSLSVDDAAGAIEFYKRAFGATEYGRMEGPGGMIAHASIEINGARLMLADPFPQSDVRPPKELRATTISVFMYVEDVDAAVQQAVDAGATVVMPTDDMFWGDRWGMVADPYGHHWELATHVEDLSPEEMQERGRQAMAAM</sequence>
<accession>A0A6J4SD70</accession>
<name>A0A6J4SD70_9ACTN</name>
<dbReference type="AlphaFoldDB" id="A0A6J4SD70"/>
<dbReference type="Gene3D" id="3.30.720.110">
    <property type="match status" value="1"/>
</dbReference>
<dbReference type="InterPro" id="IPR037523">
    <property type="entry name" value="VOC_core"/>
</dbReference>
<evidence type="ECO:0000259" key="1">
    <source>
        <dbReference type="PROSITE" id="PS51819"/>
    </source>
</evidence>
<reference evidence="2" key="1">
    <citation type="submission" date="2020-02" db="EMBL/GenBank/DDBJ databases">
        <authorList>
            <person name="Meier V. D."/>
        </authorList>
    </citation>
    <scope>NUCLEOTIDE SEQUENCE</scope>
    <source>
        <strain evidence="2">AVDCRST_MAG45</strain>
    </source>
</reference>
<dbReference type="InterPro" id="IPR029068">
    <property type="entry name" value="Glyas_Bleomycin-R_OHBP_Dase"/>
</dbReference>